<keyword evidence="1" id="KW-1133">Transmembrane helix</keyword>
<protein>
    <submittedName>
        <fullName evidence="2">Uncharacterized protein</fullName>
    </submittedName>
</protein>
<dbReference type="InterPro" id="IPR035167">
    <property type="entry name" value="DUF5316"/>
</dbReference>
<dbReference type="AlphaFoldDB" id="A0A0U2YK56"/>
<reference evidence="2" key="1">
    <citation type="submission" date="2016-01" db="EMBL/GenBank/DDBJ databases">
        <title>Complete genome of Planococcus rifietoensis type strain M8.</title>
        <authorList>
            <person name="See-Too W.S."/>
        </authorList>
    </citation>
    <scope>NUCLEOTIDE SEQUENCE [LARGE SCALE GENOMIC DNA]</scope>
    <source>
        <strain evidence="2">M8</strain>
    </source>
</reference>
<dbReference type="RefSeq" id="WP_058381725.1">
    <property type="nucleotide sequence ID" value="NZ_CP013659.2"/>
</dbReference>
<gene>
    <name evidence="2" type="ORF">AUC31_07160</name>
</gene>
<dbReference type="KEGG" id="prt:AUC31_07160"/>
<dbReference type="EMBL" id="CP013659">
    <property type="protein sequence ID" value="ALS75018.1"/>
    <property type="molecule type" value="Genomic_DNA"/>
</dbReference>
<evidence type="ECO:0000256" key="1">
    <source>
        <dbReference type="SAM" id="Phobius"/>
    </source>
</evidence>
<feature type="transmembrane region" description="Helical" evidence="1">
    <location>
        <begin position="74"/>
        <end position="95"/>
    </location>
</feature>
<dbReference type="Pfam" id="PF17247">
    <property type="entry name" value="DUF5316"/>
    <property type="match status" value="1"/>
</dbReference>
<dbReference type="Proteomes" id="UP000067683">
    <property type="component" value="Chromosome"/>
</dbReference>
<sequence>MKHFLLGLLVSGLIALIAFLADDWALLFPIAGAVAVIALVWAVISSITAGKQVKSSFNTSSERRRAQQARNAKVKNLVLFALPNLLLALYGLFILS</sequence>
<keyword evidence="1" id="KW-0812">Transmembrane</keyword>
<proteinExistence type="predicted"/>
<keyword evidence="3" id="KW-1185">Reference proteome</keyword>
<feature type="transmembrane region" description="Helical" evidence="1">
    <location>
        <begin position="30"/>
        <end position="53"/>
    </location>
</feature>
<evidence type="ECO:0000313" key="2">
    <source>
        <dbReference type="EMBL" id="ALS75018.1"/>
    </source>
</evidence>
<keyword evidence="1" id="KW-0472">Membrane</keyword>
<organism evidence="2 3">
    <name type="scientific">Planococcus rifietoensis</name>
    <dbReference type="NCBI Taxonomy" id="200991"/>
    <lineage>
        <taxon>Bacteria</taxon>
        <taxon>Bacillati</taxon>
        <taxon>Bacillota</taxon>
        <taxon>Bacilli</taxon>
        <taxon>Bacillales</taxon>
        <taxon>Caryophanaceae</taxon>
        <taxon>Planococcus</taxon>
    </lineage>
</organism>
<accession>A0A0U2YK56</accession>
<name>A0A0U2YK56_9BACL</name>
<evidence type="ECO:0000313" key="3">
    <source>
        <dbReference type="Proteomes" id="UP000067683"/>
    </source>
</evidence>